<protein>
    <recommendedName>
        <fullName evidence="4">Early growth response 1</fullName>
    </recommendedName>
</protein>
<proteinExistence type="predicted"/>
<reference evidence="2 3" key="1">
    <citation type="submission" date="2023-02" db="EMBL/GenBank/DDBJ databases">
        <title>LHISI_Scaffold_Assembly.</title>
        <authorList>
            <person name="Stuart O.P."/>
            <person name="Cleave R."/>
            <person name="Magrath M.J.L."/>
            <person name="Mikheyev A.S."/>
        </authorList>
    </citation>
    <scope>NUCLEOTIDE SEQUENCE [LARGE SCALE GENOMIC DNA]</scope>
    <source>
        <strain evidence="2">Daus_M_001</strain>
        <tissue evidence="2">Leg muscle</tissue>
    </source>
</reference>
<evidence type="ECO:0000256" key="1">
    <source>
        <dbReference type="SAM" id="MobiDB-lite"/>
    </source>
</evidence>
<dbReference type="EMBL" id="JARBHB010000003">
    <property type="protein sequence ID" value="KAJ8890674.1"/>
    <property type="molecule type" value="Genomic_DNA"/>
</dbReference>
<feature type="region of interest" description="Disordered" evidence="1">
    <location>
        <begin position="72"/>
        <end position="126"/>
    </location>
</feature>
<feature type="compositionally biased region" description="Polar residues" evidence="1">
    <location>
        <begin position="103"/>
        <end position="115"/>
    </location>
</feature>
<keyword evidence="3" id="KW-1185">Reference proteome</keyword>
<feature type="region of interest" description="Disordered" evidence="1">
    <location>
        <begin position="34"/>
        <end position="58"/>
    </location>
</feature>
<evidence type="ECO:0000313" key="3">
    <source>
        <dbReference type="Proteomes" id="UP001159363"/>
    </source>
</evidence>
<evidence type="ECO:0000313" key="2">
    <source>
        <dbReference type="EMBL" id="KAJ8890674.1"/>
    </source>
</evidence>
<organism evidence="2 3">
    <name type="scientific">Dryococelus australis</name>
    <dbReference type="NCBI Taxonomy" id="614101"/>
    <lineage>
        <taxon>Eukaryota</taxon>
        <taxon>Metazoa</taxon>
        <taxon>Ecdysozoa</taxon>
        <taxon>Arthropoda</taxon>
        <taxon>Hexapoda</taxon>
        <taxon>Insecta</taxon>
        <taxon>Pterygota</taxon>
        <taxon>Neoptera</taxon>
        <taxon>Polyneoptera</taxon>
        <taxon>Phasmatodea</taxon>
        <taxon>Verophasmatodea</taxon>
        <taxon>Anareolatae</taxon>
        <taxon>Phasmatidae</taxon>
        <taxon>Eurycanthinae</taxon>
        <taxon>Dryococelus</taxon>
    </lineage>
</organism>
<evidence type="ECO:0008006" key="4">
    <source>
        <dbReference type="Google" id="ProtNLM"/>
    </source>
</evidence>
<accession>A0ABQ9I223</accession>
<feature type="compositionally biased region" description="Low complexity" evidence="1">
    <location>
        <begin position="36"/>
        <end position="46"/>
    </location>
</feature>
<name>A0ABQ9I223_9NEOP</name>
<sequence length="226" mass="24351">MHGAEWCTICCFQVEFVEGSPSEFVQTFPNFETDASFSPQPSSSSEFEQHVSPLDPSMNCTTHYSPVYTVTQSPQATDSNSSSNPPSPFQVGKPAPHSPYIDTAQSIEPGTSTPYVGNLPDNPQGLSALTKSTLSTSSDSKKLLEQVTMDRYFQETHDSPPSTSDTLSQLSVSEKFAISTSASEAAVGFESAVSLASNRSSESVESSQELLIHASLNNTQVFRLVF</sequence>
<comment type="caution">
    <text evidence="2">The sequence shown here is derived from an EMBL/GenBank/DDBJ whole genome shotgun (WGS) entry which is preliminary data.</text>
</comment>
<dbReference type="Proteomes" id="UP001159363">
    <property type="component" value="Chromosome 3"/>
</dbReference>
<gene>
    <name evidence="2" type="ORF">PR048_010183</name>
</gene>